<dbReference type="Pfam" id="PF00078">
    <property type="entry name" value="RVT_1"/>
    <property type="match status" value="1"/>
</dbReference>
<dbReference type="PROSITE" id="PS50879">
    <property type="entry name" value="RNASE_H_1"/>
    <property type="match status" value="1"/>
</dbReference>
<dbReference type="SUPFAM" id="SSF56672">
    <property type="entry name" value="DNA/RNA polymerases"/>
    <property type="match status" value="1"/>
</dbReference>
<feature type="region of interest" description="Disordered" evidence="12">
    <location>
        <begin position="873"/>
        <end position="970"/>
    </location>
</feature>
<feature type="domain" description="CCHC-type" evidence="15">
    <location>
        <begin position="264"/>
        <end position="279"/>
    </location>
</feature>
<dbReference type="CDD" id="cd00096">
    <property type="entry name" value="Ig"/>
    <property type="match status" value="1"/>
</dbReference>
<feature type="domain" description="RNase H type-1" evidence="17">
    <location>
        <begin position="742"/>
        <end position="879"/>
    </location>
</feature>
<feature type="compositionally biased region" description="Basic and acidic residues" evidence="12">
    <location>
        <begin position="957"/>
        <end position="970"/>
    </location>
</feature>
<dbReference type="SUPFAM" id="SSF47353">
    <property type="entry name" value="Retrovirus capsid dimerization domain-like"/>
    <property type="match status" value="1"/>
</dbReference>
<feature type="transmembrane region" description="Helical" evidence="13">
    <location>
        <begin position="17"/>
        <end position="37"/>
    </location>
</feature>
<name>A0A3M0K3Z6_HIRRU</name>
<dbReference type="GO" id="GO:0035613">
    <property type="term" value="F:RNA stem-loop binding"/>
    <property type="evidence" value="ECO:0007669"/>
    <property type="project" value="TreeGrafter"/>
</dbReference>
<dbReference type="InterPro" id="IPR010661">
    <property type="entry name" value="RVT_thumb"/>
</dbReference>
<dbReference type="EC" id="3.1.26.4" evidence="2"/>
<dbReference type="EMBL" id="QRBI01000135">
    <property type="protein sequence ID" value="RMC01787.1"/>
    <property type="molecule type" value="Genomic_DNA"/>
</dbReference>
<dbReference type="PROSITE" id="PS50157">
    <property type="entry name" value="ZINC_FINGER_C2H2_2"/>
    <property type="match status" value="1"/>
</dbReference>
<dbReference type="PROSITE" id="PS50158">
    <property type="entry name" value="ZF_CCHC"/>
    <property type="match status" value="1"/>
</dbReference>
<keyword evidence="5" id="KW-0540">Nuclease</keyword>
<evidence type="ECO:0000256" key="3">
    <source>
        <dbReference type="ARBA" id="ARBA00022679"/>
    </source>
</evidence>
<dbReference type="Gene3D" id="3.10.10.10">
    <property type="entry name" value="HIV Type 1 Reverse Transcriptase, subunit A, domain 1"/>
    <property type="match status" value="1"/>
</dbReference>
<dbReference type="SMART" id="SM00343">
    <property type="entry name" value="ZnF_C2HC"/>
    <property type="match status" value="1"/>
</dbReference>
<evidence type="ECO:0000256" key="4">
    <source>
        <dbReference type="ARBA" id="ARBA00022695"/>
    </source>
</evidence>
<keyword evidence="6" id="KW-0255">Endonuclease</keyword>
<evidence type="ECO:0000256" key="10">
    <source>
        <dbReference type="ARBA" id="ARBA00022932"/>
    </source>
</evidence>
<dbReference type="STRING" id="333673.A0A3M0K3Z6"/>
<evidence type="ECO:0000256" key="5">
    <source>
        <dbReference type="ARBA" id="ARBA00022722"/>
    </source>
</evidence>
<dbReference type="Proteomes" id="UP000269221">
    <property type="component" value="Unassembled WGS sequence"/>
</dbReference>
<evidence type="ECO:0000256" key="8">
    <source>
        <dbReference type="ARBA" id="ARBA00022884"/>
    </source>
</evidence>
<dbReference type="SUPFAM" id="SSF48726">
    <property type="entry name" value="Immunoglobulin"/>
    <property type="match status" value="1"/>
</dbReference>
<dbReference type="AlphaFoldDB" id="A0A3M0K3Z6"/>
<dbReference type="InterPro" id="IPR001878">
    <property type="entry name" value="Znf_CCHC"/>
</dbReference>
<feature type="compositionally biased region" description="Basic and acidic residues" evidence="12">
    <location>
        <begin position="913"/>
        <end position="939"/>
    </location>
</feature>
<keyword evidence="9" id="KW-0695">RNA-directed DNA polymerase</keyword>
<evidence type="ECO:0000313" key="19">
    <source>
        <dbReference type="Proteomes" id="UP000269221"/>
    </source>
</evidence>
<protein>
    <recommendedName>
        <fullName evidence="2">ribonuclease H</fullName>
        <ecNumber evidence="2">3.1.26.4</ecNumber>
    </recommendedName>
</protein>
<keyword evidence="13" id="KW-0472">Membrane</keyword>
<dbReference type="Pfam" id="PF06817">
    <property type="entry name" value="RVT_thumb"/>
    <property type="match status" value="1"/>
</dbReference>
<dbReference type="InterPro" id="IPR013783">
    <property type="entry name" value="Ig-like_fold"/>
</dbReference>
<dbReference type="Gene3D" id="3.30.70.270">
    <property type="match status" value="2"/>
</dbReference>
<dbReference type="InterPro" id="IPR043502">
    <property type="entry name" value="DNA/RNA_pol_sf"/>
</dbReference>
<keyword evidence="11" id="KW-0862">Zinc</keyword>
<keyword evidence="11" id="KW-0863">Zinc-finger</keyword>
<dbReference type="InterPro" id="IPR043128">
    <property type="entry name" value="Rev_trsase/Diguanyl_cyclase"/>
</dbReference>
<dbReference type="OrthoDB" id="6773263at2759"/>
<dbReference type="InterPro" id="IPR002156">
    <property type="entry name" value="RNaseH_domain"/>
</dbReference>
<keyword evidence="3" id="KW-0808">Transferase</keyword>
<dbReference type="Pfam" id="PF19317">
    <property type="entry name" value="Gag_p24_C"/>
    <property type="match status" value="1"/>
</dbReference>
<gene>
    <name evidence="18" type="ORF">DUI87_21595</name>
</gene>
<dbReference type="GO" id="GO:0008270">
    <property type="term" value="F:zinc ion binding"/>
    <property type="evidence" value="ECO:0007669"/>
    <property type="project" value="UniProtKB-KW"/>
</dbReference>
<dbReference type="SUPFAM" id="SSF57756">
    <property type="entry name" value="Retrovirus zinc finger-like domains"/>
    <property type="match status" value="1"/>
</dbReference>
<reference evidence="18 19" key="1">
    <citation type="submission" date="2018-07" db="EMBL/GenBank/DDBJ databases">
        <title>A high quality draft genome assembly of the barn swallow (H. rustica rustica).</title>
        <authorList>
            <person name="Formenti G."/>
            <person name="Chiara M."/>
            <person name="Poveda L."/>
            <person name="Francoijs K.-J."/>
            <person name="Bonisoli-Alquati A."/>
            <person name="Canova L."/>
            <person name="Gianfranceschi L."/>
            <person name="Horner D.S."/>
            <person name="Saino N."/>
        </authorList>
    </citation>
    <scope>NUCLEOTIDE SEQUENCE [LARGE SCALE GENOMIC DNA]</scope>
    <source>
        <strain evidence="18">Chelidonia</strain>
        <tissue evidence="18">Blood</tissue>
    </source>
</reference>
<evidence type="ECO:0000259" key="15">
    <source>
        <dbReference type="PROSITE" id="PS50158"/>
    </source>
</evidence>
<dbReference type="Gene3D" id="2.60.40.10">
    <property type="entry name" value="Immunoglobulins"/>
    <property type="match status" value="1"/>
</dbReference>
<keyword evidence="19" id="KW-1185">Reference proteome</keyword>
<feature type="domain" description="Reverse transcriptase" evidence="16">
    <location>
        <begin position="334"/>
        <end position="523"/>
    </location>
</feature>
<dbReference type="InterPro" id="IPR045345">
    <property type="entry name" value="Gag_p24_C"/>
</dbReference>
<dbReference type="InterPro" id="IPR036397">
    <property type="entry name" value="RNaseH_sf"/>
</dbReference>
<accession>A0A3M0K3Z6</accession>
<dbReference type="GO" id="GO:0003964">
    <property type="term" value="F:RNA-directed DNA polymerase activity"/>
    <property type="evidence" value="ECO:0007669"/>
    <property type="project" value="UniProtKB-KW"/>
</dbReference>
<evidence type="ECO:0000259" key="14">
    <source>
        <dbReference type="PROSITE" id="PS50157"/>
    </source>
</evidence>
<keyword evidence="8" id="KW-0694">RNA-binding</keyword>
<keyword evidence="10" id="KW-0239">DNA-directed DNA polymerase</keyword>
<keyword evidence="7" id="KW-0378">Hydrolase</keyword>
<sequence length="970" mass="109587">MGGAANNGHPDGIPNKALIILTLIVCQLVASAVIIHVPDPLVLVPESGNVELTRLFSDNQKAGSHEINVRWRKGLDIVSKGIMTLWDDHQQSGNTTLRIPKITTSGEGRYTCVVWIKDSFDYGDFELEIINENYTSADRVIQAAERQCSDDIARPIMIRDIIENNASPECKRAIKALGKERPTVPEMIDACNQIGSPQHVATIQANELGKTLGEKIERALTVQAAQAETRDQKITEILTALHLSSQQQDNTMAVMEATVTSGPCYFCKRPGHIMRNCPDIKRGVQAPDRCSTWATEALSTLKLTWKTDTPVWVDQWPLPDNKLSALKDLVAEQLQKGHIKPTNSPWNSPVFVIHKKTSNTWRLLQDLRKINAVIENMGPLQPGLPNLSMIPRDWPLVIIDLKDYFFNIPLHPDDVPRFAFSVPSTNLQEPLQRYHWLVLPQGMRNSPTICQYFVARALSPVHEQFTQSVILHYMDDLLIAAPTRKQMEMTRNCVVAEIKKSGLVISESKIQETAPWKYLGWKLTEQSITPQKIQIRTDVHTLQDLQELLGEINWVKPVLGITADELAPLFDLLKGDNDIRSPRSLTPEAHKALEEITSALQSRQAHRCVPDKPFFLAILGEKLRLCGLIFQWDSSHKDPLLKIEWVFISYRSPKTILTPLEMVSQIIIKGRTRLLSIAGREFEIIYLPMKKTYFDWAMQKSEDLLMYALLDFPGICSIHYPAHKMIKAKLCYKEKPLISEEPLDAVTIFTDGSGRTHNSVVTWQNKNTKTWEQDVQKVEGSPQIVELAAVVRAFQLFPEPFNLITDLAYVANVIKRIEGSVLKDVNNYKLCLWLTCLCQILSHRTNPYFISHIRVHSGLPGFMAEGNARADALASAASDEEDKELSTETREDKSPRQILVEEAVLSSSMVQESHGEEKSWRSLVRRDCKSRSRGSEGERATLCQEGDQRWSQSSDLVVHEQLHDGENPHK</sequence>
<evidence type="ECO:0000256" key="9">
    <source>
        <dbReference type="ARBA" id="ARBA00022918"/>
    </source>
</evidence>
<dbReference type="InterPro" id="IPR036179">
    <property type="entry name" value="Ig-like_dom_sf"/>
</dbReference>
<evidence type="ECO:0000256" key="6">
    <source>
        <dbReference type="ARBA" id="ARBA00022759"/>
    </source>
</evidence>
<evidence type="ECO:0000313" key="18">
    <source>
        <dbReference type="EMBL" id="RMC01787.1"/>
    </source>
</evidence>
<feature type="domain" description="C2H2-type" evidence="14">
    <location>
        <begin position="941"/>
        <end position="968"/>
    </location>
</feature>
<dbReference type="PANTHER" id="PTHR41694:SF3">
    <property type="entry name" value="RNA-DIRECTED DNA POLYMERASE-RELATED"/>
    <property type="match status" value="1"/>
</dbReference>
<evidence type="ECO:0000256" key="2">
    <source>
        <dbReference type="ARBA" id="ARBA00012180"/>
    </source>
</evidence>
<dbReference type="InterPro" id="IPR008916">
    <property type="entry name" value="Retrov_capsid_C"/>
</dbReference>
<dbReference type="Pfam" id="PF00075">
    <property type="entry name" value="RNase_H"/>
    <property type="match status" value="1"/>
</dbReference>
<dbReference type="Gene3D" id="4.10.60.10">
    <property type="entry name" value="Zinc finger, CCHC-type"/>
    <property type="match status" value="1"/>
</dbReference>
<evidence type="ECO:0000256" key="12">
    <source>
        <dbReference type="SAM" id="MobiDB-lite"/>
    </source>
</evidence>
<keyword evidence="11" id="KW-0479">Metal-binding</keyword>
<dbReference type="InterPro" id="IPR000477">
    <property type="entry name" value="RT_dom"/>
</dbReference>
<dbReference type="GO" id="GO:0004523">
    <property type="term" value="F:RNA-DNA hybrid ribonuclease activity"/>
    <property type="evidence" value="ECO:0007669"/>
    <property type="project" value="UniProtKB-EC"/>
</dbReference>
<dbReference type="InterPro" id="IPR036875">
    <property type="entry name" value="Znf_CCHC_sf"/>
</dbReference>
<evidence type="ECO:0000256" key="13">
    <source>
        <dbReference type="SAM" id="Phobius"/>
    </source>
</evidence>
<evidence type="ECO:0000256" key="7">
    <source>
        <dbReference type="ARBA" id="ARBA00022801"/>
    </source>
</evidence>
<evidence type="ECO:0000259" key="16">
    <source>
        <dbReference type="PROSITE" id="PS50878"/>
    </source>
</evidence>
<keyword evidence="13" id="KW-1133">Transmembrane helix</keyword>
<proteinExistence type="inferred from homology"/>
<evidence type="ECO:0000256" key="11">
    <source>
        <dbReference type="PROSITE-ProRule" id="PRU00042"/>
    </source>
</evidence>
<dbReference type="GO" id="GO:0003887">
    <property type="term" value="F:DNA-directed DNA polymerase activity"/>
    <property type="evidence" value="ECO:0007669"/>
    <property type="project" value="UniProtKB-KW"/>
</dbReference>
<comment type="caution">
    <text evidence="18">The sequence shown here is derived from an EMBL/GenBank/DDBJ whole genome shotgun (WGS) entry which is preliminary data.</text>
</comment>
<comment type="similarity">
    <text evidence="1">Belongs to the beta type-B retroviral polymerase family. HERV class-II K(HML-2) pol subfamily.</text>
</comment>
<evidence type="ECO:0000259" key="17">
    <source>
        <dbReference type="PROSITE" id="PS50879"/>
    </source>
</evidence>
<dbReference type="PANTHER" id="PTHR41694">
    <property type="entry name" value="ENDOGENOUS RETROVIRUS GROUP K MEMBER POL PROTEIN"/>
    <property type="match status" value="1"/>
</dbReference>
<evidence type="ECO:0000256" key="1">
    <source>
        <dbReference type="ARBA" id="ARBA00010879"/>
    </source>
</evidence>
<dbReference type="PROSITE" id="PS50878">
    <property type="entry name" value="RT_POL"/>
    <property type="match status" value="1"/>
</dbReference>
<feature type="compositionally biased region" description="Basic and acidic residues" evidence="12">
    <location>
        <begin position="884"/>
        <end position="895"/>
    </location>
</feature>
<organism evidence="18 19">
    <name type="scientific">Hirundo rustica rustica</name>
    <dbReference type="NCBI Taxonomy" id="333673"/>
    <lineage>
        <taxon>Eukaryota</taxon>
        <taxon>Metazoa</taxon>
        <taxon>Chordata</taxon>
        <taxon>Craniata</taxon>
        <taxon>Vertebrata</taxon>
        <taxon>Euteleostomi</taxon>
        <taxon>Archelosauria</taxon>
        <taxon>Archosauria</taxon>
        <taxon>Dinosauria</taxon>
        <taxon>Saurischia</taxon>
        <taxon>Theropoda</taxon>
        <taxon>Coelurosauria</taxon>
        <taxon>Aves</taxon>
        <taxon>Neognathae</taxon>
        <taxon>Neoaves</taxon>
        <taxon>Telluraves</taxon>
        <taxon>Australaves</taxon>
        <taxon>Passeriformes</taxon>
        <taxon>Sylvioidea</taxon>
        <taxon>Hirundinidae</taxon>
        <taxon>Hirundo</taxon>
    </lineage>
</organism>
<keyword evidence="4" id="KW-0548">Nucleotidyltransferase</keyword>
<dbReference type="Gene3D" id="3.30.420.10">
    <property type="entry name" value="Ribonuclease H-like superfamily/Ribonuclease H"/>
    <property type="match status" value="1"/>
</dbReference>
<dbReference type="InterPro" id="IPR013087">
    <property type="entry name" value="Znf_C2H2_type"/>
</dbReference>
<keyword evidence="13" id="KW-0812">Transmembrane</keyword>
<dbReference type="Gene3D" id="1.10.1200.30">
    <property type="match status" value="1"/>
</dbReference>